<name>A0A9X4BJD2_9GAMM</name>
<dbReference type="EMBL" id="JAOVZO020000017">
    <property type="protein sequence ID" value="MDC8013137.1"/>
    <property type="molecule type" value="Genomic_DNA"/>
</dbReference>
<comment type="caution">
    <text evidence="1">The sequence shown here is derived from an EMBL/GenBank/DDBJ whole genome shotgun (WGS) entry which is preliminary data.</text>
</comment>
<keyword evidence="2" id="KW-1185">Reference proteome</keyword>
<evidence type="ECO:0000313" key="1">
    <source>
        <dbReference type="EMBL" id="MDC8013137.1"/>
    </source>
</evidence>
<dbReference type="AlphaFoldDB" id="A0A9X4BJD2"/>
<dbReference type="Proteomes" id="UP001139971">
    <property type="component" value="Unassembled WGS sequence"/>
</dbReference>
<organism evidence="1 2">
    <name type="scientific">Tahibacter soli</name>
    <dbReference type="NCBI Taxonomy" id="2983605"/>
    <lineage>
        <taxon>Bacteria</taxon>
        <taxon>Pseudomonadati</taxon>
        <taxon>Pseudomonadota</taxon>
        <taxon>Gammaproteobacteria</taxon>
        <taxon>Lysobacterales</taxon>
        <taxon>Rhodanobacteraceae</taxon>
        <taxon>Tahibacter</taxon>
    </lineage>
</organism>
<proteinExistence type="predicted"/>
<gene>
    <name evidence="1" type="ORF">OD750_011350</name>
</gene>
<sequence>MTTKDISEAEDPDLRASIAAMRRAAELARETAIRTDTDLVVVKDGRLVRIPAHVLRETRAAVMKKTT</sequence>
<dbReference type="RefSeq" id="WP_263545353.1">
    <property type="nucleotide sequence ID" value="NZ_JAOVZO020000017.1"/>
</dbReference>
<evidence type="ECO:0000313" key="2">
    <source>
        <dbReference type="Proteomes" id="UP001139971"/>
    </source>
</evidence>
<reference evidence="1" key="1">
    <citation type="submission" date="2023-02" db="EMBL/GenBank/DDBJ databases">
        <title>Tahibacter soli sp. nov. isolated from soil.</title>
        <authorList>
            <person name="Baek J.H."/>
            <person name="Lee J.K."/>
            <person name="Choi D.G."/>
            <person name="Jeon C.O."/>
        </authorList>
    </citation>
    <scope>NUCLEOTIDE SEQUENCE</scope>
    <source>
        <strain evidence="1">BL</strain>
    </source>
</reference>
<protein>
    <submittedName>
        <fullName evidence="1">Uncharacterized protein</fullName>
    </submittedName>
</protein>
<accession>A0A9X4BJD2</accession>